<feature type="region of interest" description="Disordered" evidence="1">
    <location>
        <begin position="29"/>
        <end position="53"/>
    </location>
</feature>
<accession>A0A3N0YYK1</accession>
<evidence type="ECO:0000256" key="1">
    <source>
        <dbReference type="SAM" id="MobiDB-lite"/>
    </source>
</evidence>
<evidence type="ECO:0000313" key="2">
    <source>
        <dbReference type="EMBL" id="ROL51043.1"/>
    </source>
</evidence>
<comment type="caution">
    <text evidence="2">The sequence shown here is derived from an EMBL/GenBank/DDBJ whole genome shotgun (WGS) entry which is preliminary data.</text>
</comment>
<proteinExistence type="predicted"/>
<evidence type="ECO:0000313" key="3">
    <source>
        <dbReference type="Proteomes" id="UP000281406"/>
    </source>
</evidence>
<dbReference type="AlphaFoldDB" id="A0A3N0YYK1"/>
<protein>
    <submittedName>
        <fullName evidence="2">Uncharacterized protein</fullName>
    </submittedName>
</protein>
<dbReference type="Proteomes" id="UP000281406">
    <property type="component" value="Unassembled WGS sequence"/>
</dbReference>
<dbReference type="EMBL" id="RJVU01019258">
    <property type="protein sequence ID" value="ROL51043.1"/>
    <property type="molecule type" value="Genomic_DNA"/>
</dbReference>
<gene>
    <name evidence="2" type="ORF">DPX16_14574</name>
</gene>
<reference evidence="2 3" key="1">
    <citation type="submission" date="2018-10" db="EMBL/GenBank/DDBJ databases">
        <title>Genome assembly for a Yunnan-Guizhou Plateau 3E fish, Anabarilius grahami (Regan), and its evolutionary and genetic applications.</title>
        <authorList>
            <person name="Jiang W."/>
        </authorList>
    </citation>
    <scope>NUCLEOTIDE SEQUENCE [LARGE SCALE GENOMIC DNA]</scope>
    <source>
        <strain evidence="2">AG-KIZ</strain>
        <tissue evidence="2">Muscle</tissue>
    </source>
</reference>
<name>A0A3N0YYK1_ANAGA</name>
<sequence length="104" mass="11650">MHSQGPQWPRPPQTQTAQLCLLDSVQVPMRKKKRSRYAEQQGGSEPPQCGESPVLFTREDQCFSSAATGMVSFGSSDDKLDYVCGCFRVERVGELRRLLRPFAA</sequence>
<organism evidence="2 3">
    <name type="scientific">Anabarilius grahami</name>
    <name type="common">Kanglang fish</name>
    <name type="synonym">Barilius grahami</name>
    <dbReference type="NCBI Taxonomy" id="495550"/>
    <lineage>
        <taxon>Eukaryota</taxon>
        <taxon>Metazoa</taxon>
        <taxon>Chordata</taxon>
        <taxon>Craniata</taxon>
        <taxon>Vertebrata</taxon>
        <taxon>Euteleostomi</taxon>
        <taxon>Actinopterygii</taxon>
        <taxon>Neopterygii</taxon>
        <taxon>Teleostei</taxon>
        <taxon>Ostariophysi</taxon>
        <taxon>Cypriniformes</taxon>
        <taxon>Xenocyprididae</taxon>
        <taxon>Xenocypridinae</taxon>
        <taxon>Xenocypridinae incertae sedis</taxon>
        <taxon>Anabarilius</taxon>
    </lineage>
</organism>
<keyword evidence="3" id="KW-1185">Reference proteome</keyword>